<evidence type="ECO:0000256" key="4">
    <source>
        <dbReference type="ARBA" id="ARBA00022490"/>
    </source>
</evidence>
<sequence length="1670" mass="189393">MEVDGETVAYHTTRKRSVTEVCREAIAELESWSLWAYRDATGEEWDAQPACFITDYILGLQCFGFAAYLGFFDSERFDQVSIDLMRDVTPFRISQRWYVIYFIALGISAIVGGFLHHVAYEALRSFAHKEHVHFLKTARVFGMQIDRRIVDKCIEIAWRIVLACSILTNFALLAIAASRYLTESWAYTMILVTATCYIAITIYATICMHTAFLMVGYLPAMIFGGIFSWMAFDWQWMSAPSHEIIVYALKLASGIIQGLVVSPSKHRFNHNAFSHVIMSAAATFMFIHVGFDKFASLETDSDSRQKMTNVADANLVCCVTIDFQALYDIYEEQTTVSANSLLQNAQIKMDIAPYSRRIVCAFKDTIYLTMSSTLSVSENSSCHSALHVIENGESEMQIYGQTETKESDIVTFSDARWVTDEYFCISETNGFIYLYHYQDGLKLKQVGTALQVEENVAQVSKFQKYKAPNQGRIEAVSSCHARRPSLFQSHARVGSSTVISIGLDPFISFYHAENDQNSAIHIAHIATAIATRAAGAVWSYARSWGWNSPGDEGGTILPIKPNESSQSSPTSKKSFHSSYLATEHVAAPLKAIATFTEDSRRRCRMLIVSPCGRVAALADSLGRVMLVDTWRMIIIRMWKGYRNAQCGWFHGYEGDERTRGLYLAIYSEQRGTIDVWRARYGPRVASIPIGPSARLFTRSDTEYSTSCCYVLYPTEGSQFHLKELSFRTPNPNILVRYFVQNKCQEEKYLLHQFVGQLQALAMNREDTQEMTTLGPDSLRLERFDQLDSVSSVETLLEILGGSETSSLRLDIRLSVLGKLEQVLGRIDGSNFDGNLNRTKLLARILWYIHVTRTFQSLKGSFYRAKPDLEAFLKDESVKSIAPASIFAQNACDEWKRSRLFPWLELYRRAGYLLSDEGSTRIWYETIEEANALEISTFSEIFKLPIDRMKEEEIIHVVNYLKGVRESKGCEHEKNTLMARMAPYLSTRLSTTIHARSVIMLLHGPILSNVFEIQEIQRLHCSIFLPPGKQVKAFLGWYFGLPLTVVLALAPPSQSSPLQRWIEYYYGSERKDEFDQEDAVDSCSEPAKVRQLLRVSGGASEIYSTCLERPEVFHAYILSLHCQHAELNYGRQLEEMTLGKFSSIAAGVRWEILQDGLARTVFISLCLGRVGRLCVDAVEQLDEVLRGVALLQLNHPTEIYSNISQMRQKRSGDALNKGKDTWVHDLESCRSGKQMKSWKKILTSFPQLDDFDSLQCFRANLLCAAWNSARSEMHQLGDAVVELQQIRSSSLRAAMGVHIWEKYLKAHVLSLYQYWEDRAAGKSPKRTLQPQMARQFFHIVIKFLEILIRVSSYMNVKDDSSEENDTKEEDDVGSSDAGDSEEDIDGSVYMSEAASSTQWRYSVIRLREKFRQHWPPPARHSKLTKRFTGFKLEMLSTSLLMDHRTLVLLLDGFTATTLKSVPIRTLLPDHRKLLCSPNALISDQTVQILNDEEREVLQASRARFLQSLLECDPHESLVYSLADAFSISKEDIRASQALILYRSGQDTAAEPVLNQMREPQRLVMPLGSIVRTRVALVLQRMKADAEYANVMSSLPADVSAWILALDEDPFVYDEKVMELDSAPSLRATDALIIKCMLYLRDPSRVRECHKMSQLSALVKIVIAYVKNIGSM</sequence>
<organism evidence="9">
    <name type="scientific">Albugo laibachii Nc14</name>
    <dbReference type="NCBI Taxonomy" id="890382"/>
    <lineage>
        <taxon>Eukaryota</taxon>
        <taxon>Sar</taxon>
        <taxon>Stramenopiles</taxon>
        <taxon>Oomycota</taxon>
        <taxon>Peronosporomycetes</taxon>
        <taxon>Albuginales</taxon>
        <taxon>Albuginaceae</taxon>
        <taxon>Albugo</taxon>
    </lineage>
</organism>
<dbReference type="HOGENOM" id="CLU_003098_0_0_1"/>
<dbReference type="GO" id="GO:0005096">
    <property type="term" value="F:GTPase activator activity"/>
    <property type="evidence" value="ECO:0007669"/>
    <property type="project" value="UniProtKB-KW"/>
</dbReference>
<reference evidence="9" key="2">
    <citation type="submission" date="2011-02" db="EMBL/GenBank/DDBJ databases">
        <authorList>
            <person name="MacLean D."/>
        </authorList>
    </citation>
    <scope>NUCLEOTIDE SEQUENCE</scope>
</reference>
<dbReference type="EMBL" id="FR824088">
    <property type="protein sequence ID" value="CCA17995.1"/>
    <property type="molecule type" value="Genomic_DNA"/>
</dbReference>
<evidence type="ECO:0000256" key="2">
    <source>
        <dbReference type="ARBA" id="ARBA00008153"/>
    </source>
</evidence>
<feature type="transmembrane region" description="Helical" evidence="6">
    <location>
        <begin position="273"/>
        <end position="291"/>
    </location>
</feature>
<dbReference type="Pfam" id="PF22285">
    <property type="entry name" value="DUF6962"/>
    <property type="match status" value="1"/>
</dbReference>
<dbReference type="Pfam" id="PF14655">
    <property type="entry name" value="RAB3GAP2_N"/>
    <property type="match status" value="1"/>
</dbReference>
<dbReference type="SUPFAM" id="SSF50978">
    <property type="entry name" value="WD40 repeat-like"/>
    <property type="match status" value="1"/>
</dbReference>
<dbReference type="InterPro" id="IPR032839">
    <property type="entry name" value="RAB3GAP_N"/>
</dbReference>
<feature type="transmembrane region" description="Helical" evidence="6">
    <location>
        <begin position="244"/>
        <end position="261"/>
    </location>
</feature>
<evidence type="ECO:0000256" key="3">
    <source>
        <dbReference type="ARBA" id="ARBA00022468"/>
    </source>
</evidence>
<feature type="transmembrane region" description="Helical" evidence="6">
    <location>
        <begin position="156"/>
        <end position="178"/>
    </location>
</feature>
<protein>
    <submittedName>
        <fullName evidence="9">Uncharacterized protein AlNc14C43G3569</fullName>
    </submittedName>
</protein>
<dbReference type="GO" id="GO:0005737">
    <property type="term" value="C:cytoplasm"/>
    <property type="evidence" value="ECO:0007669"/>
    <property type="project" value="UniProtKB-SubCell"/>
</dbReference>
<feature type="transmembrane region" description="Helical" evidence="6">
    <location>
        <begin position="98"/>
        <end position="120"/>
    </location>
</feature>
<accession>F0WA25</accession>
<feature type="domain" description="Rab3GAP regulatory subunit C-terminal" evidence="8">
    <location>
        <begin position="1504"/>
        <end position="1635"/>
    </location>
</feature>
<keyword evidence="6" id="KW-1133">Transmembrane helix</keyword>
<feature type="transmembrane region" description="Helical" evidence="6">
    <location>
        <begin position="211"/>
        <end position="232"/>
    </location>
</feature>
<dbReference type="InterPro" id="IPR029257">
    <property type="entry name" value="RAB3GAP2_C"/>
</dbReference>
<evidence type="ECO:0000256" key="5">
    <source>
        <dbReference type="SAM" id="MobiDB-lite"/>
    </source>
</evidence>
<keyword evidence="6" id="KW-0472">Membrane</keyword>
<dbReference type="InterPro" id="IPR054235">
    <property type="entry name" value="DUF6962"/>
</dbReference>
<feature type="domain" description="Rab3-GAP regulatory subunit N-terminal" evidence="7">
    <location>
        <begin position="453"/>
        <end position="695"/>
    </location>
</feature>
<feature type="region of interest" description="Disordered" evidence="5">
    <location>
        <begin position="1357"/>
        <end position="1382"/>
    </location>
</feature>
<dbReference type="InterPro" id="IPR036322">
    <property type="entry name" value="WD40_repeat_dom_sf"/>
</dbReference>
<dbReference type="PANTHER" id="PTHR12472">
    <property type="entry name" value="RAB3-GAP REGULATORY DOMAIN"/>
    <property type="match status" value="1"/>
</dbReference>
<keyword evidence="6" id="KW-0812">Transmembrane</keyword>
<evidence type="ECO:0000256" key="6">
    <source>
        <dbReference type="SAM" id="Phobius"/>
    </source>
</evidence>
<gene>
    <name evidence="9" type="primary">AlNc14C43G3569</name>
    <name evidence="9" type="ORF">ALNC14_041380</name>
</gene>
<comment type="similarity">
    <text evidence="2">Belongs to the Rab3-GAP regulatory subunit family.</text>
</comment>
<reference evidence="9" key="1">
    <citation type="journal article" date="2011" name="PLoS Biol.">
        <title>Gene gain and loss during evolution of obligate parasitism in the white rust pathogen of Arabidopsis thaliana.</title>
        <authorList>
            <person name="Kemen E."/>
            <person name="Gardiner A."/>
            <person name="Schultz-Larsen T."/>
            <person name="Kemen A.C."/>
            <person name="Balmuth A.L."/>
            <person name="Robert-Seilaniantz A."/>
            <person name="Bailey K."/>
            <person name="Holub E."/>
            <person name="Studholme D.J."/>
            <person name="Maclean D."/>
            <person name="Jones J.D."/>
        </authorList>
    </citation>
    <scope>NUCLEOTIDE SEQUENCE</scope>
</reference>
<dbReference type="PANTHER" id="PTHR12472:SF0">
    <property type="entry name" value="RAB3 GTPASE-ACTIVATING PROTEIN NON-CATALYTIC SUBUNIT"/>
    <property type="match status" value="1"/>
</dbReference>
<keyword evidence="3" id="KW-0343">GTPase activation</keyword>
<keyword evidence="4" id="KW-0963">Cytoplasm</keyword>
<evidence type="ECO:0000259" key="7">
    <source>
        <dbReference type="Pfam" id="PF14655"/>
    </source>
</evidence>
<evidence type="ECO:0000259" key="8">
    <source>
        <dbReference type="Pfam" id="PF14656"/>
    </source>
</evidence>
<feature type="compositionally biased region" description="Acidic residues" evidence="5">
    <location>
        <begin position="1359"/>
        <end position="1382"/>
    </location>
</feature>
<name>F0WA25_9STRA</name>
<feature type="transmembrane region" description="Helical" evidence="6">
    <location>
        <begin position="184"/>
        <end position="204"/>
    </location>
</feature>
<evidence type="ECO:0000256" key="1">
    <source>
        <dbReference type="ARBA" id="ARBA00004496"/>
    </source>
</evidence>
<comment type="subcellular location">
    <subcellularLocation>
        <location evidence="1">Cytoplasm</location>
    </subcellularLocation>
</comment>
<evidence type="ECO:0000313" key="9">
    <source>
        <dbReference type="EMBL" id="CCA17995.1"/>
    </source>
</evidence>
<dbReference type="InterPro" id="IPR026059">
    <property type="entry name" value="Rab3GAP2"/>
</dbReference>
<dbReference type="Pfam" id="PF14656">
    <property type="entry name" value="RAB3GAP2_C"/>
    <property type="match status" value="1"/>
</dbReference>
<proteinExistence type="inferred from homology"/>